<gene>
    <name evidence="1" type="ORF">L2E82_09891</name>
</gene>
<comment type="caution">
    <text evidence="1">The sequence shown here is derived from an EMBL/GenBank/DDBJ whole genome shotgun (WGS) entry which is preliminary data.</text>
</comment>
<keyword evidence="2" id="KW-1185">Reference proteome</keyword>
<evidence type="ECO:0000313" key="2">
    <source>
        <dbReference type="Proteomes" id="UP001055811"/>
    </source>
</evidence>
<dbReference type="EMBL" id="CM042010">
    <property type="protein sequence ID" value="KAI3780036.1"/>
    <property type="molecule type" value="Genomic_DNA"/>
</dbReference>
<protein>
    <submittedName>
        <fullName evidence="1">Uncharacterized protein</fullName>
    </submittedName>
</protein>
<reference evidence="2" key="1">
    <citation type="journal article" date="2022" name="Mol. Ecol. Resour.">
        <title>The genomes of chicory, endive, great burdock and yacon provide insights into Asteraceae palaeo-polyploidization history and plant inulin production.</title>
        <authorList>
            <person name="Fan W."/>
            <person name="Wang S."/>
            <person name="Wang H."/>
            <person name="Wang A."/>
            <person name="Jiang F."/>
            <person name="Liu H."/>
            <person name="Zhao H."/>
            <person name="Xu D."/>
            <person name="Zhang Y."/>
        </authorList>
    </citation>
    <scope>NUCLEOTIDE SEQUENCE [LARGE SCALE GENOMIC DNA]</scope>
    <source>
        <strain evidence="2">cv. Punajuju</strain>
    </source>
</reference>
<reference evidence="1 2" key="2">
    <citation type="journal article" date="2022" name="Mol. Ecol. Resour.">
        <title>The genomes of chicory, endive, great burdock and yacon provide insights into Asteraceae paleo-polyploidization history and plant inulin production.</title>
        <authorList>
            <person name="Fan W."/>
            <person name="Wang S."/>
            <person name="Wang H."/>
            <person name="Wang A."/>
            <person name="Jiang F."/>
            <person name="Liu H."/>
            <person name="Zhao H."/>
            <person name="Xu D."/>
            <person name="Zhang Y."/>
        </authorList>
    </citation>
    <scope>NUCLEOTIDE SEQUENCE [LARGE SCALE GENOMIC DNA]</scope>
    <source>
        <strain evidence="2">cv. Punajuju</strain>
        <tissue evidence="1">Leaves</tissue>
    </source>
</reference>
<organism evidence="1 2">
    <name type="scientific">Cichorium intybus</name>
    <name type="common">Chicory</name>
    <dbReference type="NCBI Taxonomy" id="13427"/>
    <lineage>
        <taxon>Eukaryota</taxon>
        <taxon>Viridiplantae</taxon>
        <taxon>Streptophyta</taxon>
        <taxon>Embryophyta</taxon>
        <taxon>Tracheophyta</taxon>
        <taxon>Spermatophyta</taxon>
        <taxon>Magnoliopsida</taxon>
        <taxon>eudicotyledons</taxon>
        <taxon>Gunneridae</taxon>
        <taxon>Pentapetalae</taxon>
        <taxon>asterids</taxon>
        <taxon>campanulids</taxon>
        <taxon>Asterales</taxon>
        <taxon>Asteraceae</taxon>
        <taxon>Cichorioideae</taxon>
        <taxon>Cichorieae</taxon>
        <taxon>Cichoriinae</taxon>
        <taxon>Cichorium</taxon>
    </lineage>
</organism>
<dbReference type="Proteomes" id="UP001055811">
    <property type="component" value="Linkage Group LG02"/>
</dbReference>
<evidence type="ECO:0000313" key="1">
    <source>
        <dbReference type="EMBL" id="KAI3780036.1"/>
    </source>
</evidence>
<proteinExistence type="predicted"/>
<name>A0ACB9G9Y9_CICIN</name>
<sequence length="105" mass="11711">MRRRQLKKHSVYLGDKLPPHAKNRIVVGGENFNWTCKDKPSPSVRRNITVVVVRSGGDRLEHRGGGGRHKTSALIYAQTVASDEKVANVLNTDSKNTFRSSTVQE</sequence>
<accession>A0ACB9G9Y9</accession>